<feature type="region of interest" description="Disordered" evidence="2">
    <location>
        <begin position="214"/>
        <end position="258"/>
    </location>
</feature>
<evidence type="ECO:0000313" key="3">
    <source>
        <dbReference type="EMBL" id="QHT11670.1"/>
    </source>
</evidence>
<accession>A0A6C0D5W7</accession>
<proteinExistence type="predicted"/>
<sequence>MKFFGSNVFGTSAASKAEKAETEKRIEELIEFRANERKKEEESRAAALEQQKIQEKVARDREIEINAKISALSSDNLNKITEIFDKNDNNQKLLELKTKLSEISNDYNNIFRETVIPELIALVNETKIKLEKLKEDKPEITLTSLNMLESDLKELRNGNVRKLLAEEFNSDFLGKHLYWLLFRFKNKLQKPLNDEINKLTSILTTVPAPKPTVAGPTYIPPNPFNDPFGRFSSYGGSSKSSKKRRKPIKKRRNTKRRN</sequence>
<evidence type="ECO:0000256" key="1">
    <source>
        <dbReference type="SAM" id="Coils"/>
    </source>
</evidence>
<protein>
    <submittedName>
        <fullName evidence="3">Uncharacterized protein</fullName>
    </submittedName>
</protein>
<feature type="region of interest" description="Disordered" evidence="2">
    <location>
        <begin position="1"/>
        <end position="21"/>
    </location>
</feature>
<reference evidence="3" key="1">
    <citation type="journal article" date="2020" name="Nature">
        <title>Giant virus diversity and host interactions through global metagenomics.</title>
        <authorList>
            <person name="Schulz F."/>
            <person name="Roux S."/>
            <person name="Paez-Espino D."/>
            <person name="Jungbluth S."/>
            <person name="Walsh D.A."/>
            <person name="Denef V.J."/>
            <person name="McMahon K.D."/>
            <person name="Konstantinidis K.T."/>
            <person name="Eloe-Fadrosh E.A."/>
            <person name="Kyrpides N.C."/>
            <person name="Woyke T."/>
        </authorList>
    </citation>
    <scope>NUCLEOTIDE SEQUENCE</scope>
    <source>
        <strain evidence="3">GVMAG-M-3300023174-116</strain>
    </source>
</reference>
<organism evidence="3">
    <name type="scientific">viral metagenome</name>
    <dbReference type="NCBI Taxonomy" id="1070528"/>
    <lineage>
        <taxon>unclassified sequences</taxon>
        <taxon>metagenomes</taxon>
        <taxon>organismal metagenomes</taxon>
    </lineage>
</organism>
<feature type="compositionally biased region" description="Low complexity" evidence="2">
    <location>
        <begin position="229"/>
        <end position="239"/>
    </location>
</feature>
<feature type="coiled-coil region" evidence="1">
    <location>
        <begin position="31"/>
        <end position="58"/>
    </location>
</feature>
<feature type="compositionally biased region" description="Basic residues" evidence="2">
    <location>
        <begin position="240"/>
        <end position="258"/>
    </location>
</feature>
<dbReference type="AlphaFoldDB" id="A0A6C0D5W7"/>
<keyword evidence="1" id="KW-0175">Coiled coil</keyword>
<dbReference type="EMBL" id="MN739536">
    <property type="protein sequence ID" value="QHT11670.1"/>
    <property type="molecule type" value="Genomic_DNA"/>
</dbReference>
<name>A0A6C0D5W7_9ZZZZ</name>
<evidence type="ECO:0000256" key="2">
    <source>
        <dbReference type="SAM" id="MobiDB-lite"/>
    </source>
</evidence>